<dbReference type="EMBL" id="UYYG01001215">
    <property type="protein sequence ID" value="VDN60431.1"/>
    <property type="molecule type" value="Genomic_DNA"/>
</dbReference>
<evidence type="ECO:0000313" key="4">
    <source>
        <dbReference type="WBParaSite" id="DME_0000853701-mRNA-1"/>
    </source>
</evidence>
<organism evidence="2 4">
    <name type="scientific">Dracunculus medinensis</name>
    <name type="common">Guinea worm</name>
    <dbReference type="NCBI Taxonomy" id="318479"/>
    <lineage>
        <taxon>Eukaryota</taxon>
        <taxon>Metazoa</taxon>
        <taxon>Ecdysozoa</taxon>
        <taxon>Nematoda</taxon>
        <taxon>Chromadorea</taxon>
        <taxon>Rhabditida</taxon>
        <taxon>Spirurina</taxon>
        <taxon>Dracunculoidea</taxon>
        <taxon>Dracunculidae</taxon>
        <taxon>Dracunculus</taxon>
    </lineage>
</organism>
<accession>A0A0N4UL78</accession>
<reference evidence="4" key="1">
    <citation type="submission" date="2017-02" db="UniProtKB">
        <authorList>
            <consortium name="WormBaseParasite"/>
        </authorList>
    </citation>
    <scope>IDENTIFICATION</scope>
</reference>
<proteinExistence type="predicted"/>
<gene>
    <name evidence="1" type="ORF">DME_LOCUS10404</name>
</gene>
<evidence type="ECO:0000313" key="1">
    <source>
        <dbReference type="EMBL" id="VDN60431.1"/>
    </source>
</evidence>
<dbReference type="AlphaFoldDB" id="A0A0N4UL78"/>
<evidence type="ECO:0000313" key="3">
    <source>
        <dbReference type="Proteomes" id="UP000274756"/>
    </source>
</evidence>
<sequence length="94" mass="10771">MGFDGSANDYPKRIYSDTNRVSNAHLAACPKWNCIVESGKALQHKLHEYDAILISFRNDGFNYEYKSRPNQYVVFFDHTAKDDAQATSFGNLFQ</sequence>
<dbReference type="WBParaSite" id="DME_0000853701-mRNA-1">
    <property type="protein sequence ID" value="DME_0000853701-mRNA-1"/>
    <property type="gene ID" value="DME_0000853701"/>
</dbReference>
<evidence type="ECO:0000313" key="2">
    <source>
        <dbReference type="Proteomes" id="UP000038040"/>
    </source>
</evidence>
<reference evidence="1 3" key="2">
    <citation type="submission" date="2018-11" db="EMBL/GenBank/DDBJ databases">
        <authorList>
            <consortium name="Pathogen Informatics"/>
        </authorList>
    </citation>
    <scope>NUCLEOTIDE SEQUENCE [LARGE SCALE GENOMIC DNA]</scope>
</reference>
<name>A0A0N4UL78_DRAME</name>
<protein>
    <submittedName>
        <fullName evidence="4">DUF4767 domain-containing protein</fullName>
    </submittedName>
</protein>
<dbReference type="Proteomes" id="UP000038040">
    <property type="component" value="Unplaced"/>
</dbReference>
<keyword evidence="3" id="KW-1185">Reference proteome</keyword>
<dbReference type="Proteomes" id="UP000274756">
    <property type="component" value="Unassembled WGS sequence"/>
</dbReference>